<feature type="signal peptide" evidence="2">
    <location>
        <begin position="1"/>
        <end position="31"/>
    </location>
</feature>
<accession>A0A5C6CRJ3</accession>
<evidence type="ECO:0000313" key="4">
    <source>
        <dbReference type="EMBL" id="TWU26071.1"/>
    </source>
</evidence>
<dbReference type="PANTHER" id="PTHR10963:SF55">
    <property type="entry name" value="GLYCOSIDE HYDROLASE FAMILY 16 PROTEIN"/>
    <property type="match status" value="1"/>
</dbReference>
<organism evidence="4 5">
    <name type="scientific">Bythopirellula polymerisocia</name>
    <dbReference type="NCBI Taxonomy" id="2528003"/>
    <lineage>
        <taxon>Bacteria</taxon>
        <taxon>Pseudomonadati</taxon>
        <taxon>Planctomycetota</taxon>
        <taxon>Planctomycetia</taxon>
        <taxon>Pirellulales</taxon>
        <taxon>Lacipirellulaceae</taxon>
        <taxon>Bythopirellula</taxon>
    </lineage>
</organism>
<feature type="domain" description="GH16" evidence="3">
    <location>
        <begin position="28"/>
        <end position="303"/>
    </location>
</feature>
<dbReference type="EC" id="3.2.1.73" evidence="4"/>
<sequence length="317" mass="35294" precursor="true">MTTLNWQTRIVVTSVLLNVLFSTLSHGQSQAAETVESTCESEVLFFDDFSTSALDRSQWNVEVVEKPHNNEQQTYVDSPETHYQLQGSQVVGALNGTLVLHPRFKAGYRTPGGRTVDFVSSRINTKGKAEFVYGSIESRIKLPKGSGIWPAFWALGSGPWPATGEIDIMECVGEPDWTSVALHGPGYSGNTPLVEKHFFKSDEDVAHWHVYSVDWLPAELLFKVDGHPVYRVTRKMVEQYGEWVFDSPKYLILNVALGGTYPSKTNNVKLPYSGIPESTVELIQNDKAKMFVDWVRVTKHVSNAPASDGSHADSLDK</sequence>
<feature type="chain" id="PRO_5023116384" evidence="2">
    <location>
        <begin position="32"/>
        <end position="317"/>
    </location>
</feature>
<gene>
    <name evidence="4" type="primary">bglA_4</name>
    <name evidence="4" type="ORF">Pla144_32880</name>
</gene>
<dbReference type="InterPro" id="IPR013320">
    <property type="entry name" value="ConA-like_dom_sf"/>
</dbReference>
<keyword evidence="5" id="KW-1185">Reference proteome</keyword>
<dbReference type="OrthoDB" id="9809583at2"/>
<comment type="similarity">
    <text evidence="1">Belongs to the glycosyl hydrolase 16 family.</text>
</comment>
<name>A0A5C6CRJ3_9BACT</name>
<proteinExistence type="inferred from homology"/>
<dbReference type="GO" id="GO:0005975">
    <property type="term" value="P:carbohydrate metabolic process"/>
    <property type="evidence" value="ECO:0007669"/>
    <property type="project" value="InterPro"/>
</dbReference>
<dbReference type="PROSITE" id="PS51762">
    <property type="entry name" value="GH16_2"/>
    <property type="match status" value="1"/>
</dbReference>
<dbReference type="GO" id="GO:0042972">
    <property type="term" value="F:licheninase activity"/>
    <property type="evidence" value="ECO:0007669"/>
    <property type="project" value="UniProtKB-EC"/>
</dbReference>
<evidence type="ECO:0000259" key="3">
    <source>
        <dbReference type="PROSITE" id="PS51762"/>
    </source>
</evidence>
<protein>
    <submittedName>
        <fullName evidence="4">Beta-glucanase</fullName>
        <ecNumber evidence="4">3.2.1.73</ecNumber>
    </submittedName>
</protein>
<comment type="caution">
    <text evidence="4">The sequence shown here is derived from an EMBL/GenBank/DDBJ whole genome shotgun (WGS) entry which is preliminary data.</text>
</comment>
<dbReference type="InterPro" id="IPR050546">
    <property type="entry name" value="Glycosyl_Hydrlase_16"/>
</dbReference>
<dbReference type="Gene3D" id="2.60.120.200">
    <property type="match status" value="1"/>
</dbReference>
<dbReference type="AlphaFoldDB" id="A0A5C6CRJ3"/>
<dbReference type="CDD" id="cd08023">
    <property type="entry name" value="GH16_laminarinase_like"/>
    <property type="match status" value="1"/>
</dbReference>
<dbReference type="Proteomes" id="UP000318437">
    <property type="component" value="Unassembled WGS sequence"/>
</dbReference>
<dbReference type="Pfam" id="PF00722">
    <property type="entry name" value="Glyco_hydro_16"/>
    <property type="match status" value="1"/>
</dbReference>
<reference evidence="4 5" key="1">
    <citation type="submission" date="2019-02" db="EMBL/GenBank/DDBJ databases">
        <title>Deep-cultivation of Planctomycetes and their phenomic and genomic characterization uncovers novel biology.</title>
        <authorList>
            <person name="Wiegand S."/>
            <person name="Jogler M."/>
            <person name="Boedeker C."/>
            <person name="Pinto D."/>
            <person name="Vollmers J."/>
            <person name="Rivas-Marin E."/>
            <person name="Kohn T."/>
            <person name="Peeters S.H."/>
            <person name="Heuer A."/>
            <person name="Rast P."/>
            <person name="Oberbeckmann S."/>
            <person name="Bunk B."/>
            <person name="Jeske O."/>
            <person name="Meyerdierks A."/>
            <person name="Storesund J.E."/>
            <person name="Kallscheuer N."/>
            <person name="Luecker S."/>
            <person name="Lage O.M."/>
            <person name="Pohl T."/>
            <person name="Merkel B.J."/>
            <person name="Hornburger P."/>
            <person name="Mueller R.-W."/>
            <person name="Bruemmer F."/>
            <person name="Labrenz M."/>
            <person name="Spormann A.M."/>
            <person name="Op Den Camp H."/>
            <person name="Overmann J."/>
            <person name="Amann R."/>
            <person name="Jetten M.S.M."/>
            <person name="Mascher T."/>
            <person name="Medema M.H."/>
            <person name="Devos D.P."/>
            <person name="Kaster A.-K."/>
            <person name="Ovreas L."/>
            <person name="Rohde M."/>
            <person name="Galperin M.Y."/>
            <person name="Jogler C."/>
        </authorList>
    </citation>
    <scope>NUCLEOTIDE SEQUENCE [LARGE SCALE GENOMIC DNA]</scope>
    <source>
        <strain evidence="4 5">Pla144</strain>
    </source>
</reference>
<keyword evidence="4" id="KW-0326">Glycosidase</keyword>
<dbReference type="RefSeq" id="WP_146451621.1">
    <property type="nucleotide sequence ID" value="NZ_SJPS01000004.1"/>
</dbReference>
<evidence type="ECO:0000313" key="5">
    <source>
        <dbReference type="Proteomes" id="UP000318437"/>
    </source>
</evidence>
<evidence type="ECO:0000256" key="2">
    <source>
        <dbReference type="SAM" id="SignalP"/>
    </source>
</evidence>
<keyword evidence="2" id="KW-0732">Signal</keyword>
<dbReference type="InterPro" id="IPR000757">
    <property type="entry name" value="Beta-glucanase-like"/>
</dbReference>
<dbReference type="EMBL" id="SJPS01000004">
    <property type="protein sequence ID" value="TWU26071.1"/>
    <property type="molecule type" value="Genomic_DNA"/>
</dbReference>
<evidence type="ECO:0000256" key="1">
    <source>
        <dbReference type="ARBA" id="ARBA00006865"/>
    </source>
</evidence>
<dbReference type="PANTHER" id="PTHR10963">
    <property type="entry name" value="GLYCOSYL HYDROLASE-RELATED"/>
    <property type="match status" value="1"/>
</dbReference>
<keyword evidence="4" id="KW-0378">Hydrolase</keyword>
<dbReference type="SUPFAM" id="SSF49899">
    <property type="entry name" value="Concanavalin A-like lectins/glucanases"/>
    <property type="match status" value="1"/>
</dbReference>